<evidence type="ECO:0000313" key="14">
    <source>
        <dbReference type="Proteomes" id="UP001500767"/>
    </source>
</evidence>
<sequence>MVATADGTGGAGEGRVGSGSRVWHPGMRVCPQEVTIRRVVGVLVALVLCFLPAACSSSGGSGSAPETTLDKVKAAGVLRIGTEGTYSPFTYHDPTNNQLTGYDVEVINAVAAKMGVRTEFVEAPFDSIFASLQSDRFDLVANQVTKNAQREATYALSEPYTVSDGVIVTRTDDDSITSLADLKGKTTAQSSTSNWAQVAKDAGAKVEAVEGFTQAVTLVKQKRVDATVNDNLAVAEYSKTTGDTTVKIAAKTGDTSEQVFAMRQADTSLRDAVNVALGQVRSDGQLTQISEKYFGQDVSQGEASPEQPAEAAAAPQSTWDLVKDTAGPMAVAALNRTIPLTAISFIVGLAIALVVALMRLSKVGVVSQVARFYVSVIRGTPLLVQLFLIFYGLPAIGLTFNPFTAAVIAFSLNVGGYAAEIIRAAILSVPRGQWEAAETIGMGYATTLRRIVLPQAARTAVPPLSNTLISLVKDTSLASVILVTELLRVAQVAAAPTFKFFALYGVAAAYYWVICLVLSFVQGRLEHRLERYVAR</sequence>
<dbReference type="InterPro" id="IPR000515">
    <property type="entry name" value="MetI-like"/>
</dbReference>
<evidence type="ECO:0000256" key="7">
    <source>
        <dbReference type="ARBA" id="ARBA00022970"/>
    </source>
</evidence>
<evidence type="ECO:0000256" key="3">
    <source>
        <dbReference type="ARBA" id="ARBA00022448"/>
    </source>
</evidence>
<organism evidence="13 14">
    <name type="scientific">Microlunatus spumicola</name>
    <dbReference type="NCBI Taxonomy" id="81499"/>
    <lineage>
        <taxon>Bacteria</taxon>
        <taxon>Bacillati</taxon>
        <taxon>Actinomycetota</taxon>
        <taxon>Actinomycetes</taxon>
        <taxon>Propionibacteriales</taxon>
        <taxon>Propionibacteriaceae</taxon>
        <taxon>Microlunatus</taxon>
    </lineage>
</organism>
<dbReference type="InterPro" id="IPR018313">
    <property type="entry name" value="SBP_3_CS"/>
</dbReference>
<evidence type="ECO:0000256" key="8">
    <source>
        <dbReference type="ARBA" id="ARBA00022989"/>
    </source>
</evidence>
<dbReference type="Gene3D" id="1.10.3720.10">
    <property type="entry name" value="MetI-like"/>
    <property type="match status" value="1"/>
</dbReference>
<evidence type="ECO:0000259" key="12">
    <source>
        <dbReference type="PROSITE" id="PS50928"/>
    </source>
</evidence>
<keyword evidence="6" id="KW-0732">Signal</keyword>
<keyword evidence="8 10" id="KW-1133">Transmembrane helix</keyword>
<dbReference type="Pfam" id="PF00497">
    <property type="entry name" value="SBP_bac_3"/>
    <property type="match status" value="1"/>
</dbReference>
<dbReference type="Gene3D" id="3.40.190.10">
    <property type="entry name" value="Periplasmic binding protein-like II"/>
    <property type="match status" value="2"/>
</dbReference>
<name>A0ABP6Y1W5_9ACTN</name>
<reference evidence="14" key="1">
    <citation type="journal article" date="2019" name="Int. J. Syst. Evol. Microbiol.">
        <title>The Global Catalogue of Microorganisms (GCM) 10K type strain sequencing project: providing services to taxonomists for standard genome sequencing and annotation.</title>
        <authorList>
            <consortium name="The Broad Institute Genomics Platform"/>
            <consortium name="The Broad Institute Genome Sequencing Center for Infectious Disease"/>
            <person name="Wu L."/>
            <person name="Ma J."/>
        </authorList>
    </citation>
    <scope>NUCLEOTIDE SEQUENCE [LARGE SCALE GENOMIC DNA]</scope>
    <source>
        <strain evidence="14">JCM 16540</strain>
    </source>
</reference>
<evidence type="ECO:0000256" key="5">
    <source>
        <dbReference type="ARBA" id="ARBA00022692"/>
    </source>
</evidence>
<dbReference type="PROSITE" id="PS50928">
    <property type="entry name" value="ABC_TM1"/>
    <property type="match status" value="1"/>
</dbReference>
<accession>A0ABP6Y1W5</accession>
<feature type="transmembrane region" description="Helical" evidence="10">
    <location>
        <begin position="372"/>
        <end position="393"/>
    </location>
</feature>
<feature type="compositionally biased region" description="Low complexity" evidence="11">
    <location>
        <begin position="302"/>
        <end position="316"/>
    </location>
</feature>
<comment type="caution">
    <text evidence="13">The sequence shown here is derived from an EMBL/GenBank/DDBJ whole genome shotgun (WGS) entry which is preliminary data.</text>
</comment>
<dbReference type="NCBIfam" id="TIGR01726">
    <property type="entry name" value="HEQRo_perm_3TM"/>
    <property type="match status" value="1"/>
</dbReference>
<evidence type="ECO:0000313" key="13">
    <source>
        <dbReference type="EMBL" id="GAA3575945.1"/>
    </source>
</evidence>
<dbReference type="CDD" id="cd06261">
    <property type="entry name" value="TM_PBP2"/>
    <property type="match status" value="1"/>
</dbReference>
<evidence type="ECO:0000256" key="10">
    <source>
        <dbReference type="RuleBase" id="RU363032"/>
    </source>
</evidence>
<feature type="domain" description="ABC transmembrane type-1" evidence="12">
    <location>
        <begin position="334"/>
        <end position="522"/>
    </location>
</feature>
<keyword evidence="3 10" id="KW-0813">Transport</keyword>
<dbReference type="SUPFAM" id="SSF53850">
    <property type="entry name" value="Periplasmic binding protein-like II"/>
    <property type="match status" value="1"/>
</dbReference>
<feature type="transmembrane region" description="Helical" evidence="10">
    <location>
        <begin position="399"/>
        <end position="419"/>
    </location>
</feature>
<keyword evidence="9 10" id="KW-0472">Membrane</keyword>
<feature type="transmembrane region" description="Helical" evidence="10">
    <location>
        <begin position="338"/>
        <end position="360"/>
    </location>
</feature>
<gene>
    <name evidence="13" type="ORF">GCM10022197_36340</name>
</gene>
<keyword evidence="5 10" id="KW-0812">Transmembrane</keyword>
<dbReference type="InterPro" id="IPR010065">
    <property type="entry name" value="AA_ABC_transptr_permease_3TM"/>
</dbReference>
<dbReference type="InterPro" id="IPR001638">
    <property type="entry name" value="Solute-binding_3/MltF_N"/>
</dbReference>
<evidence type="ECO:0000256" key="2">
    <source>
        <dbReference type="ARBA" id="ARBA00010333"/>
    </source>
</evidence>
<comment type="subcellular location">
    <subcellularLocation>
        <location evidence="1 10">Cell membrane</location>
        <topology evidence="1 10">Multi-pass membrane protein</topology>
    </subcellularLocation>
</comment>
<dbReference type="EMBL" id="BAAAYR010000005">
    <property type="protein sequence ID" value="GAA3575945.1"/>
    <property type="molecule type" value="Genomic_DNA"/>
</dbReference>
<evidence type="ECO:0000256" key="1">
    <source>
        <dbReference type="ARBA" id="ARBA00004651"/>
    </source>
</evidence>
<dbReference type="InterPro" id="IPR035906">
    <property type="entry name" value="MetI-like_sf"/>
</dbReference>
<evidence type="ECO:0000256" key="9">
    <source>
        <dbReference type="ARBA" id="ARBA00023136"/>
    </source>
</evidence>
<evidence type="ECO:0000256" key="6">
    <source>
        <dbReference type="ARBA" id="ARBA00022729"/>
    </source>
</evidence>
<protein>
    <submittedName>
        <fullName evidence="13">ABC transporter permease subunit</fullName>
    </submittedName>
</protein>
<comment type="similarity">
    <text evidence="10">Belongs to the binding-protein-dependent transport system permease family.</text>
</comment>
<evidence type="ECO:0000256" key="4">
    <source>
        <dbReference type="ARBA" id="ARBA00022475"/>
    </source>
</evidence>
<dbReference type="Proteomes" id="UP001500767">
    <property type="component" value="Unassembled WGS sequence"/>
</dbReference>
<feature type="region of interest" description="Disordered" evidence="11">
    <location>
        <begin position="297"/>
        <end position="316"/>
    </location>
</feature>
<dbReference type="Pfam" id="PF00528">
    <property type="entry name" value="BPD_transp_1"/>
    <property type="match status" value="1"/>
</dbReference>
<dbReference type="InterPro" id="IPR043429">
    <property type="entry name" value="ArtM/GltK/GlnP/TcyL/YhdX-like"/>
</dbReference>
<dbReference type="SUPFAM" id="SSF161098">
    <property type="entry name" value="MetI-like"/>
    <property type="match status" value="1"/>
</dbReference>
<dbReference type="SMART" id="SM00062">
    <property type="entry name" value="PBPb"/>
    <property type="match status" value="1"/>
</dbReference>
<proteinExistence type="inferred from homology"/>
<feature type="transmembrane region" description="Helical" evidence="10">
    <location>
        <begin position="501"/>
        <end position="521"/>
    </location>
</feature>
<comment type="similarity">
    <text evidence="2">Belongs to the bacterial solute-binding protein 3 family.</text>
</comment>
<dbReference type="CDD" id="cd13711">
    <property type="entry name" value="PBP2_Ngo0372_TcyA"/>
    <property type="match status" value="1"/>
</dbReference>
<dbReference type="PANTHER" id="PTHR30614">
    <property type="entry name" value="MEMBRANE COMPONENT OF AMINO ACID ABC TRANSPORTER"/>
    <property type="match status" value="1"/>
</dbReference>
<keyword evidence="7" id="KW-0029">Amino-acid transport</keyword>
<keyword evidence="4" id="KW-1003">Cell membrane</keyword>
<keyword evidence="14" id="KW-1185">Reference proteome</keyword>
<dbReference type="PROSITE" id="PS01039">
    <property type="entry name" value="SBP_BACTERIAL_3"/>
    <property type="match status" value="1"/>
</dbReference>
<evidence type="ECO:0000256" key="11">
    <source>
        <dbReference type="SAM" id="MobiDB-lite"/>
    </source>
</evidence>
<dbReference type="PANTHER" id="PTHR30614:SF0">
    <property type="entry name" value="L-CYSTINE TRANSPORT SYSTEM PERMEASE PROTEIN TCYL"/>
    <property type="match status" value="1"/>
</dbReference>